<protein>
    <submittedName>
        <fullName evidence="1">Uncharacterized protein</fullName>
    </submittedName>
</protein>
<proteinExistence type="predicted"/>
<evidence type="ECO:0000313" key="1">
    <source>
        <dbReference type="EMBL" id="MBK7416470.1"/>
    </source>
</evidence>
<dbReference type="AlphaFoldDB" id="A0A935JZZ6"/>
<accession>A0A935JZZ6</accession>
<name>A0A935JZZ6_9RHOO</name>
<reference evidence="1 2" key="1">
    <citation type="submission" date="2020-10" db="EMBL/GenBank/DDBJ databases">
        <title>Connecting structure to function with the recovery of over 1000 high-quality activated sludge metagenome-assembled genomes encoding full-length rRNA genes using long-read sequencing.</title>
        <authorList>
            <person name="Singleton C.M."/>
            <person name="Petriglieri F."/>
            <person name="Kristensen J.M."/>
            <person name="Kirkegaard R.H."/>
            <person name="Michaelsen T.Y."/>
            <person name="Andersen M.H."/>
            <person name="Karst S.M."/>
            <person name="Dueholm M.S."/>
            <person name="Nielsen P.H."/>
            <person name="Albertsen M."/>
        </authorList>
    </citation>
    <scope>NUCLEOTIDE SEQUENCE [LARGE SCALE GENOMIC DNA]</scope>
    <source>
        <strain evidence="1">EsbW_18-Q3-R4-48_BATAC.463</strain>
    </source>
</reference>
<evidence type="ECO:0000313" key="2">
    <source>
        <dbReference type="Proteomes" id="UP000739411"/>
    </source>
</evidence>
<comment type="caution">
    <text evidence="1">The sequence shown here is derived from an EMBL/GenBank/DDBJ whole genome shotgun (WGS) entry which is preliminary data.</text>
</comment>
<dbReference type="Proteomes" id="UP000739411">
    <property type="component" value="Unassembled WGS sequence"/>
</dbReference>
<gene>
    <name evidence="1" type="ORF">IPJ38_16600</name>
</gene>
<dbReference type="EMBL" id="JADJMS010000045">
    <property type="protein sequence ID" value="MBK7416470.1"/>
    <property type="molecule type" value="Genomic_DNA"/>
</dbReference>
<sequence>MNQTGIDNSERLSKVSLHITDTVGQLNGALEAIAEKTSELQGAVHAIPKRMDDLEATLIGQGAKREADSNGGSVINWTQPEIQNFYKRSSLNVNLLTYAIALAFERKAELSTEVFSDKLEIKWLAIFTASRL</sequence>
<organism evidence="1 2">
    <name type="scientific">Candidatus Dechloromonas phosphorivorans</name>
    <dbReference type="NCBI Taxonomy" id="2899244"/>
    <lineage>
        <taxon>Bacteria</taxon>
        <taxon>Pseudomonadati</taxon>
        <taxon>Pseudomonadota</taxon>
        <taxon>Betaproteobacteria</taxon>
        <taxon>Rhodocyclales</taxon>
        <taxon>Azonexaceae</taxon>
        <taxon>Dechloromonas</taxon>
    </lineage>
</organism>